<dbReference type="PANTHER" id="PTHR30093:SF2">
    <property type="entry name" value="TYPE II SECRETION SYSTEM PROTEIN H"/>
    <property type="match status" value="1"/>
</dbReference>
<dbReference type="Proteomes" id="UP000318741">
    <property type="component" value="Chromosome"/>
</dbReference>
<keyword evidence="1" id="KW-0472">Membrane</keyword>
<dbReference type="InterPro" id="IPR027558">
    <property type="entry name" value="Pre_pil_HX9DG_C"/>
</dbReference>
<dbReference type="OrthoDB" id="263324at2"/>
<dbReference type="PANTHER" id="PTHR30093">
    <property type="entry name" value="GENERAL SECRETION PATHWAY PROTEIN G"/>
    <property type="match status" value="1"/>
</dbReference>
<evidence type="ECO:0000313" key="3">
    <source>
        <dbReference type="EMBL" id="QDT15169.1"/>
    </source>
</evidence>
<dbReference type="AlphaFoldDB" id="A0A517P715"/>
<dbReference type="KEGG" id="acaf:CA12_12500"/>
<dbReference type="EMBL" id="CP036265">
    <property type="protein sequence ID" value="QDT15169.1"/>
    <property type="molecule type" value="Genomic_DNA"/>
</dbReference>
<feature type="domain" description="DUF1559" evidence="2">
    <location>
        <begin position="40"/>
        <end position="301"/>
    </location>
</feature>
<dbReference type="Pfam" id="PF07963">
    <property type="entry name" value="N_methyl"/>
    <property type="match status" value="1"/>
</dbReference>
<sequence length="319" mass="34615">MSRLRALPPHGVRRGFTLIELLVVIAIIAILVSLLLPAVQQAREAARMSQCKNNLKQIALAAHNYHGTWNRFPTINSQGGSYPTLYGGSFFTMILPELDKGNEFALYDFNRPNSDPVNQEVSGQKIATFLCPSAAIQRSVPSCQDDQGRAPGTYAVNMGSEDYDQYWAFGPPAPAPRQNGALVYSDSADGYTSIAKFQDGTTNTVMVGETAYNLPSYKFSTAVGAADCAGQSRFSFTYWANPFVGSTACTTEYFFNPKDEGDADEATARNMSRSFRSDHQAGVNFALGDGSVRLIGDFVDADLLDAFASRNGGEVIDEN</sequence>
<evidence type="ECO:0000313" key="4">
    <source>
        <dbReference type="Proteomes" id="UP000318741"/>
    </source>
</evidence>
<evidence type="ECO:0000259" key="2">
    <source>
        <dbReference type="Pfam" id="PF07596"/>
    </source>
</evidence>
<reference evidence="3 4" key="1">
    <citation type="submission" date="2019-02" db="EMBL/GenBank/DDBJ databases">
        <title>Deep-cultivation of Planctomycetes and their phenomic and genomic characterization uncovers novel biology.</title>
        <authorList>
            <person name="Wiegand S."/>
            <person name="Jogler M."/>
            <person name="Boedeker C."/>
            <person name="Pinto D."/>
            <person name="Vollmers J."/>
            <person name="Rivas-Marin E."/>
            <person name="Kohn T."/>
            <person name="Peeters S.H."/>
            <person name="Heuer A."/>
            <person name="Rast P."/>
            <person name="Oberbeckmann S."/>
            <person name="Bunk B."/>
            <person name="Jeske O."/>
            <person name="Meyerdierks A."/>
            <person name="Storesund J.E."/>
            <person name="Kallscheuer N."/>
            <person name="Luecker S."/>
            <person name="Lage O.M."/>
            <person name="Pohl T."/>
            <person name="Merkel B.J."/>
            <person name="Hornburger P."/>
            <person name="Mueller R.-W."/>
            <person name="Bruemmer F."/>
            <person name="Labrenz M."/>
            <person name="Spormann A.M."/>
            <person name="Op den Camp H."/>
            <person name="Overmann J."/>
            <person name="Amann R."/>
            <person name="Jetten M.S.M."/>
            <person name="Mascher T."/>
            <person name="Medema M.H."/>
            <person name="Devos D.P."/>
            <person name="Kaster A.-K."/>
            <person name="Ovreas L."/>
            <person name="Rohde M."/>
            <person name="Galperin M.Y."/>
            <person name="Jogler C."/>
        </authorList>
    </citation>
    <scope>NUCLEOTIDE SEQUENCE [LARGE SCALE GENOMIC DNA]</scope>
    <source>
        <strain evidence="3 4">CA12</strain>
    </source>
</reference>
<dbReference type="InterPro" id="IPR011453">
    <property type="entry name" value="DUF1559"/>
</dbReference>
<dbReference type="SUPFAM" id="SSF54523">
    <property type="entry name" value="Pili subunits"/>
    <property type="match status" value="1"/>
</dbReference>
<organism evidence="3 4">
    <name type="scientific">Alienimonas californiensis</name>
    <dbReference type="NCBI Taxonomy" id="2527989"/>
    <lineage>
        <taxon>Bacteria</taxon>
        <taxon>Pseudomonadati</taxon>
        <taxon>Planctomycetota</taxon>
        <taxon>Planctomycetia</taxon>
        <taxon>Planctomycetales</taxon>
        <taxon>Planctomycetaceae</taxon>
        <taxon>Alienimonas</taxon>
    </lineage>
</organism>
<dbReference type="InterPro" id="IPR012902">
    <property type="entry name" value="N_methyl_site"/>
</dbReference>
<dbReference type="PROSITE" id="PS00409">
    <property type="entry name" value="PROKAR_NTER_METHYL"/>
    <property type="match status" value="1"/>
</dbReference>
<dbReference type="Pfam" id="PF07596">
    <property type="entry name" value="SBP_bac_10"/>
    <property type="match status" value="1"/>
</dbReference>
<dbReference type="RefSeq" id="WP_145357993.1">
    <property type="nucleotide sequence ID" value="NZ_CP036265.1"/>
</dbReference>
<protein>
    <submittedName>
        <fullName evidence="3">Fimbrial protein</fullName>
    </submittedName>
</protein>
<dbReference type="NCBIfam" id="TIGR04294">
    <property type="entry name" value="pre_pil_HX9DG"/>
    <property type="match status" value="1"/>
</dbReference>
<evidence type="ECO:0000256" key="1">
    <source>
        <dbReference type="SAM" id="Phobius"/>
    </source>
</evidence>
<name>A0A517P715_9PLAN</name>
<gene>
    <name evidence="3" type="primary">pilE1</name>
    <name evidence="3" type="ORF">CA12_12500</name>
</gene>
<feature type="transmembrane region" description="Helical" evidence="1">
    <location>
        <begin position="21"/>
        <end position="39"/>
    </location>
</feature>
<proteinExistence type="predicted"/>
<keyword evidence="1" id="KW-1133">Transmembrane helix</keyword>
<accession>A0A517P715</accession>
<keyword evidence="4" id="KW-1185">Reference proteome</keyword>
<dbReference type="Gene3D" id="3.30.700.10">
    <property type="entry name" value="Glycoprotein, Type 4 Pilin"/>
    <property type="match status" value="1"/>
</dbReference>
<dbReference type="NCBIfam" id="TIGR02532">
    <property type="entry name" value="IV_pilin_GFxxxE"/>
    <property type="match status" value="1"/>
</dbReference>
<keyword evidence="1" id="KW-0812">Transmembrane</keyword>
<dbReference type="InterPro" id="IPR045584">
    <property type="entry name" value="Pilin-like"/>
</dbReference>